<dbReference type="SMART" id="SM01134">
    <property type="entry name" value="DeoRC"/>
    <property type="match status" value="1"/>
</dbReference>
<keyword evidence="2" id="KW-0804">Transcription</keyword>
<keyword evidence="1" id="KW-0805">Transcription regulation</keyword>
<dbReference type="Gene3D" id="3.40.50.1360">
    <property type="match status" value="1"/>
</dbReference>
<dbReference type="SUPFAM" id="SSF100950">
    <property type="entry name" value="NagB/RpiA/CoA transferase-like"/>
    <property type="match status" value="1"/>
</dbReference>
<keyword evidence="5" id="KW-1185">Reference proteome</keyword>
<dbReference type="GO" id="GO:0003677">
    <property type="term" value="F:DNA binding"/>
    <property type="evidence" value="ECO:0007669"/>
    <property type="project" value="UniProtKB-KW"/>
</dbReference>
<protein>
    <submittedName>
        <fullName evidence="4">DeoR/GlpR family DNA-binding transcription regulator</fullName>
    </submittedName>
</protein>
<dbReference type="InterPro" id="IPR036390">
    <property type="entry name" value="WH_DNA-bd_sf"/>
</dbReference>
<dbReference type="SMART" id="SM00420">
    <property type="entry name" value="HTH_DEOR"/>
    <property type="match status" value="1"/>
</dbReference>
<keyword evidence="4" id="KW-0238">DNA-binding</keyword>
<dbReference type="PANTHER" id="PTHR30363:SF44">
    <property type="entry name" value="AGA OPERON TRANSCRIPTIONAL REPRESSOR-RELATED"/>
    <property type="match status" value="1"/>
</dbReference>
<dbReference type="Pfam" id="PF08220">
    <property type="entry name" value="HTH_DeoR"/>
    <property type="match status" value="1"/>
</dbReference>
<dbReference type="RefSeq" id="WP_378261363.1">
    <property type="nucleotide sequence ID" value="NZ_JBHUKR010000004.1"/>
</dbReference>
<dbReference type="EMBL" id="JBHUKR010000004">
    <property type="protein sequence ID" value="MFD2415508.1"/>
    <property type="molecule type" value="Genomic_DNA"/>
</dbReference>
<dbReference type="InterPro" id="IPR036388">
    <property type="entry name" value="WH-like_DNA-bd_sf"/>
</dbReference>
<sequence length="255" mass="27721">MLADERRSRLLEEIAVSGRVVTSEMSDRLGVSEVTIRGDLDDLERRGRVKRTRGGAVAPDADSAIVSFDARMSINRDAKRRIAQAAADYLEPDRTVIFDAGSTVHSLALQVPAHVSGLRVYTPGLGIAQHLMAVEGVSVFLMGGRVDAYWAETVGTPREQGIGDLLAHTLFLGAMAVDSDLDIVDNSDDLTRNKQQYARLARSTIVLLDSSKWGGSGSRKVLPLDKVDVIITDSGIDERLRERLIAEVDAELLVV</sequence>
<organism evidence="4 5">
    <name type="scientific">Amycolatopsis pigmentata</name>
    <dbReference type="NCBI Taxonomy" id="450801"/>
    <lineage>
        <taxon>Bacteria</taxon>
        <taxon>Bacillati</taxon>
        <taxon>Actinomycetota</taxon>
        <taxon>Actinomycetes</taxon>
        <taxon>Pseudonocardiales</taxon>
        <taxon>Pseudonocardiaceae</taxon>
        <taxon>Amycolatopsis</taxon>
    </lineage>
</organism>
<evidence type="ECO:0000256" key="2">
    <source>
        <dbReference type="ARBA" id="ARBA00023163"/>
    </source>
</evidence>
<evidence type="ECO:0000256" key="1">
    <source>
        <dbReference type="ARBA" id="ARBA00023015"/>
    </source>
</evidence>
<dbReference type="InterPro" id="IPR037171">
    <property type="entry name" value="NagB/RpiA_transferase-like"/>
</dbReference>
<dbReference type="SUPFAM" id="SSF46785">
    <property type="entry name" value="Winged helix' DNA-binding domain"/>
    <property type="match status" value="1"/>
</dbReference>
<dbReference type="Pfam" id="PF00455">
    <property type="entry name" value="DeoRC"/>
    <property type="match status" value="1"/>
</dbReference>
<dbReference type="Proteomes" id="UP001597417">
    <property type="component" value="Unassembled WGS sequence"/>
</dbReference>
<dbReference type="InterPro" id="IPR014036">
    <property type="entry name" value="DeoR-like_C"/>
</dbReference>
<dbReference type="PROSITE" id="PS51000">
    <property type="entry name" value="HTH_DEOR_2"/>
    <property type="match status" value="1"/>
</dbReference>
<dbReference type="InterPro" id="IPR050313">
    <property type="entry name" value="Carb_Metab_HTH_regulators"/>
</dbReference>
<evidence type="ECO:0000259" key="3">
    <source>
        <dbReference type="PROSITE" id="PS51000"/>
    </source>
</evidence>
<proteinExistence type="predicted"/>
<reference evidence="5" key="1">
    <citation type="journal article" date="2019" name="Int. J. Syst. Evol. Microbiol.">
        <title>The Global Catalogue of Microorganisms (GCM) 10K type strain sequencing project: providing services to taxonomists for standard genome sequencing and annotation.</title>
        <authorList>
            <consortium name="The Broad Institute Genomics Platform"/>
            <consortium name="The Broad Institute Genome Sequencing Center for Infectious Disease"/>
            <person name="Wu L."/>
            <person name="Ma J."/>
        </authorList>
    </citation>
    <scope>NUCLEOTIDE SEQUENCE [LARGE SCALE GENOMIC DNA]</scope>
    <source>
        <strain evidence="5">CGMCC 4.7645</strain>
    </source>
</reference>
<evidence type="ECO:0000313" key="5">
    <source>
        <dbReference type="Proteomes" id="UP001597417"/>
    </source>
</evidence>
<dbReference type="InterPro" id="IPR001034">
    <property type="entry name" value="DeoR_HTH"/>
</dbReference>
<accession>A0ABW5FKG6</accession>
<comment type="caution">
    <text evidence="4">The sequence shown here is derived from an EMBL/GenBank/DDBJ whole genome shotgun (WGS) entry which is preliminary data.</text>
</comment>
<dbReference type="PANTHER" id="PTHR30363">
    <property type="entry name" value="HTH-TYPE TRANSCRIPTIONAL REGULATOR SRLR-RELATED"/>
    <property type="match status" value="1"/>
</dbReference>
<name>A0ABW5FKG6_9PSEU</name>
<dbReference type="Gene3D" id="1.10.10.10">
    <property type="entry name" value="Winged helix-like DNA-binding domain superfamily/Winged helix DNA-binding domain"/>
    <property type="match status" value="1"/>
</dbReference>
<gene>
    <name evidence="4" type="ORF">ACFSXZ_04120</name>
</gene>
<evidence type="ECO:0000313" key="4">
    <source>
        <dbReference type="EMBL" id="MFD2415508.1"/>
    </source>
</evidence>
<feature type="domain" description="HTH deoR-type" evidence="3">
    <location>
        <begin position="3"/>
        <end position="58"/>
    </location>
</feature>